<proteinExistence type="predicted"/>
<evidence type="ECO:0000313" key="4">
    <source>
        <dbReference type="EMBL" id="MCC2255468.1"/>
    </source>
</evidence>
<dbReference type="InterPro" id="IPR005467">
    <property type="entry name" value="His_kinase_dom"/>
</dbReference>
<dbReference type="InterPro" id="IPR036890">
    <property type="entry name" value="HATPase_C_sf"/>
</dbReference>
<evidence type="ECO:0000313" key="5">
    <source>
        <dbReference type="Proteomes" id="UP001198151"/>
    </source>
</evidence>
<gene>
    <name evidence="4" type="ORF">LKD70_13760</name>
</gene>
<feature type="domain" description="Histidine kinase" evidence="3">
    <location>
        <begin position="756"/>
        <end position="871"/>
    </location>
</feature>
<sequence length="874" mass="101715">MEHKQIKISPRVIKHLGKDLITTSEVAIIELIKNSIDAKASNVKLLLFENGHMLEKSAENFSVPVCMEEITELVPSSFFGEPLLIVEDDGKGMNDFQLEKGFLEIGTDLKNNNNETTLGEKGIGRLAAQRLGKYLLVETASEREEFATLTFINWDSVSSVNNSNYFVPYKKIRKLEPSYTRLWILGINISDFLETPAQMMLHFDNTNLVVNRELKSAINFLISPFNEVNKKTLIRMFYNNIELDINFPNRMLQLSESIHKFNIFEDRGELVLKYELSLKPWYIERIHRVLAKPEAFKRLKKEHRFYRELLKTNKDRIEKVLMQEVRYNELLDLVSQTFYDMFELGITDKNIRKKFAAQKADECMEALLKIVPISGEIYSFKQNAAIGEKIIIESLKEIENSQEFSLKELKEFLKDYNGIKLYRDVYRIGFLGDKENDWIKLQQFRTKGQQWYRFDLGNTVGYVSIKDPEQKNIQEISSRLDINQNKVSDAFKMLIGIVFNNLFYELNRKANDIIKVLLTENGLLEDNITKRVKKNSNDIEKFAKRNRHMMSEMKKITKEFSGKIEIEGEKVSMPISLYQKMEKVFQNVTEHFGENEEVQKRAANLLVEADEQLKAIEVESYNNYKLMANGLITETITHELHSISKTGIDENIQEHFGFLKEYFVTQKKVKVYNTHVYPIQTSYSIVAGKINDIANLYSFLENTFIKKGTYDEFVLQRIQTVIKDIEENLVKTIKDNNIVIVCKTEELSWFVPKGVLIHVFYNLFNNSIYWIDKRKKFAEVDSVYEYLGQDQITVESYGSDIVVYDTGTGVLRTMEDILFEPLESGKPNHEGRGMGLYIVKKILNSFNANIELLAERNSFGNRYKFLITMVDEEG</sequence>
<dbReference type="Pfam" id="PF13589">
    <property type="entry name" value="HATPase_c_3"/>
    <property type="match status" value="1"/>
</dbReference>
<keyword evidence="1" id="KW-0808">Transferase</keyword>
<evidence type="ECO:0000256" key="1">
    <source>
        <dbReference type="ARBA" id="ARBA00022777"/>
    </source>
</evidence>
<comment type="caution">
    <text evidence="4">The sequence shown here is derived from an EMBL/GenBank/DDBJ whole genome shotgun (WGS) entry which is preliminary data.</text>
</comment>
<dbReference type="SMART" id="SM00387">
    <property type="entry name" value="HATPase_c"/>
    <property type="match status" value="1"/>
</dbReference>
<evidence type="ECO:0000259" key="3">
    <source>
        <dbReference type="PROSITE" id="PS50109"/>
    </source>
</evidence>
<keyword evidence="4" id="KW-0547">Nucleotide-binding</keyword>
<keyword evidence="1" id="KW-0418">Kinase</keyword>
<accession>A0ABS8FZG6</accession>
<dbReference type="PROSITE" id="PS50109">
    <property type="entry name" value="HIS_KIN"/>
    <property type="match status" value="1"/>
</dbReference>
<evidence type="ECO:0000256" key="2">
    <source>
        <dbReference type="ARBA" id="ARBA00023012"/>
    </source>
</evidence>
<reference evidence="4 5" key="1">
    <citation type="submission" date="2021-10" db="EMBL/GenBank/DDBJ databases">
        <title>Anaerobic single-cell dispensing facilitates the cultivation of human gut bacteria.</title>
        <authorList>
            <person name="Afrizal A."/>
        </authorList>
    </citation>
    <scope>NUCLEOTIDE SEQUENCE [LARGE SCALE GENOMIC DNA]</scope>
    <source>
        <strain evidence="4 5">CLA-AA-H200</strain>
    </source>
</reference>
<dbReference type="InterPro" id="IPR003594">
    <property type="entry name" value="HATPase_dom"/>
</dbReference>
<dbReference type="Proteomes" id="UP001198151">
    <property type="component" value="Unassembled WGS sequence"/>
</dbReference>
<name>A0ABS8FZG6_9FIRM</name>
<dbReference type="GO" id="GO:0005524">
    <property type="term" value="F:ATP binding"/>
    <property type="evidence" value="ECO:0007669"/>
    <property type="project" value="UniProtKB-KW"/>
</dbReference>
<dbReference type="Gene3D" id="3.30.565.10">
    <property type="entry name" value="Histidine kinase-like ATPase, C-terminal domain"/>
    <property type="match status" value="2"/>
</dbReference>
<protein>
    <submittedName>
        <fullName evidence="4">ATP-binding protein</fullName>
    </submittedName>
</protein>
<dbReference type="SUPFAM" id="SSF55874">
    <property type="entry name" value="ATPase domain of HSP90 chaperone/DNA topoisomerase II/histidine kinase"/>
    <property type="match status" value="2"/>
</dbReference>
<dbReference type="RefSeq" id="WP_227708522.1">
    <property type="nucleotide sequence ID" value="NZ_JAJEQX010000028.1"/>
</dbReference>
<keyword evidence="5" id="KW-1185">Reference proteome</keyword>
<keyword evidence="4" id="KW-0067">ATP-binding</keyword>
<dbReference type="EMBL" id="JAJEQX010000028">
    <property type="protein sequence ID" value="MCC2255468.1"/>
    <property type="molecule type" value="Genomic_DNA"/>
</dbReference>
<dbReference type="Pfam" id="PF02518">
    <property type="entry name" value="HATPase_c"/>
    <property type="match status" value="1"/>
</dbReference>
<organism evidence="4 5">
    <name type="scientific">Ruminococcus turbiniformis</name>
    <dbReference type="NCBI Taxonomy" id="2881258"/>
    <lineage>
        <taxon>Bacteria</taxon>
        <taxon>Bacillati</taxon>
        <taxon>Bacillota</taxon>
        <taxon>Clostridia</taxon>
        <taxon>Eubacteriales</taxon>
        <taxon>Oscillospiraceae</taxon>
        <taxon>Ruminococcus</taxon>
    </lineage>
</organism>
<keyword evidence="2" id="KW-0902">Two-component regulatory system</keyword>